<evidence type="ECO:0000256" key="10">
    <source>
        <dbReference type="RuleBase" id="RU004181"/>
    </source>
</evidence>
<accession>A0A328U8Y7</accession>
<dbReference type="EMBL" id="QLUW01000002">
    <property type="protein sequence ID" value="RAP76634.1"/>
    <property type="molecule type" value="Genomic_DNA"/>
</dbReference>
<dbReference type="Proteomes" id="UP000249260">
    <property type="component" value="Unassembled WGS sequence"/>
</dbReference>
<name>A0A328U8Y7_9BACL</name>
<dbReference type="GO" id="GO:0004190">
    <property type="term" value="F:aspartic-type endopeptidase activity"/>
    <property type="evidence" value="ECO:0007669"/>
    <property type="project" value="UniProtKB-UniRule"/>
</dbReference>
<evidence type="ECO:0000256" key="4">
    <source>
        <dbReference type="ARBA" id="ARBA00022692"/>
    </source>
</evidence>
<evidence type="ECO:0000256" key="7">
    <source>
        <dbReference type="ARBA" id="ARBA00022989"/>
    </source>
</evidence>
<feature type="transmembrane region" description="Helical" evidence="9">
    <location>
        <begin position="60"/>
        <end position="78"/>
    </location>
</feature>
<evidence type="ECO:0000256" key="9">
    <source>
        <dbReference type="HAMAP-Rule" id="MF_00161"/>
    </source>
</evidence>
<keyword evidence="7 9" id="KW-1133">Transmembrane helix</keyword>
<feature type="transmembrane region" description="Helical" evidence="9">
    <location>
        <begin position="124"/>
        <end position="144"/>
    </location>
</feature>
<comment type="function">
    <text evidence="9">This protein specifically catalyzes the removal of signal peptides from prolipoproteins.</text>
</comment>
<comment type="similarity">
    <text evidence="1 9 10">Belongs to the peptidase A8 family.</text>
</comment>
<dbReference type="PANTHER" id="PTHR33695:SF1">
    <property type="entry name" value="LIPOPROTEIN SIGNAL PEPTIDASE"/>
    <property type="match status" value="1"/>
</dbReference>
<dbReference type="InterPro" id="IPR001872">
    <property type="entry name" value="Peptidase_A8"/>
</dbReference>
<evidence type="ECO:0000313" key="12">
    <source>
        <dbReference type="EMBL" id="RAP76634.1"/>
    </source>
</evidence>
<comment type="catalytic activity">
    <reaction evidence="9">
        <text>Release of signal peptides from bacterial membrane prolipoproteins. Hydrolyzes -Xaa-Yaa-Zaa-|-(S,diacylglyceryl)Cys-, in which Xaa is hydrophobic (preferably Leu), and Yaa (Ala or Ser) and Zaa (Gly or Ala) have small, neutral side chains.</text>
        <dbReference type="EC" id="3.4.23.36"/>
    </reaction>
</comment>
<evidence type="ECO:0000256" key="8">
    <source>
        <dbReference type="ARBA" id="ARBA00023136"/>
    </source>
</evidence>
<keyword evidence="3 9" id="KW-0645">Protease</keyword>
<evidence type="ECO:0000256" key="3">
    <source>
        <dbReference type="ARBA" id="ARBA00022670"/>
    </source>
</evidence>
<evidence type="ECO:0000256" key="11">
    <source>
        <dbReference type="SAM" id="MobiDB-lite"/>
    </source>
</evidence>
<proteinExistence type="inferred from homology"/>
<dbReference type="OrthoDB" id="9810259at2"/>
<comment type="pathway">
    <text evidence="9">Protein modification; lipoprotein biosynthesis (signal peptide cleavage).</text>
</comment>
<dbReference type="GO" id="GO:0005886">
    <property type="term" value="C:plasma membrane"/>
    <property type="evidence" value="ECO:0007669"/>
    <property type="project" value="UniProtKB-SubCell"/>
</dbReference>
<dbReference type="GO" id="GO:0006508">
    <property type="term" value="P:proteolysis"/>
    <property type="evidence" value="ECO:0007669"/>
    <property type="project" value="UniProtKB-KW"/>
</dbReference>
<dbReference type="HAMAP" id="MF_00161">
    <property type="entry name" value="LspA"/>
    <property type="match status" value="1"/>
</dbReference>
<keyword evidence="6 9" id="KW-0378">Hydrolase</keyword>
<dbReference type="RefSeq" id="WP_112882851.1">
    <property type="nucleotide sequence ID" value="NZ_QLUW01000002.1"/>
</dbReference>
<keyword evidence="4 9" id="KW-0812">Transmembrane</keyword>
<reference evidence="12 13" key="1">
    <citation type="submission" date="2018-06" db="EMBL/GenBank/DDBJ databases">
        <title>Paenibacillus montanisoli sp. nov., isolated from mountain area soil.</title>
        <authorList>
            <person name="Wu M."/>
        </authorList>
    </citation>
    <scope>NUCLEOTIDE SEQUENCE [LARGE SCALE GENOMIC DNA]</scope>
    <source>
        <strain evidence="12 13">RA17</strain>
    </source>
</reference>
<feature type="transmembrane region" description="Helical" evidence="9">
    <location>
        <begin position="87"/>
        <end position="104"/>
    </location>
</feature>
<keyword evidence="2 9" id="KW-1003">Cell membrane</keyword>
<dbReference type="PRINTS" id="PR00781">
    <property type="entry name" value="LIPOSIGPTASE"/>
</dbReference>
<organism evidence="12 13">
    <name type="scientific">Paenibacillus montanisoli</name>
    <dbReference type="NCBI Taxonomy" id="2081970"/>
    <lineage>
        <taxon>Bacteria</taxon>
        <taxon>Bacillati</taxon>
        <taxon>Bacillota</taxon>
        <taxon>Bacilli</taxon>
        <taxon>Bacillales</taxon>
        <taxon>Paenibacillaceae</taxon>
        <taxon>Paenibacillus</taxon>
    </lineage>
</organism>
<evidence type="ECO:0000256" key="2">
    <source>
        <dbReference type="ARBA" id="ARBA00022475"/>
    </source>
</evidence>
<dbReference type="PANTHER" id="PTHR33695">
    <property type="entry name" value="LIPOPROTEIN SIGNAL PEPTIDASE"/>
    <property type="match status" value="1"/>
</dbReference>
<comment type="caution">
    <text evidence="12">The sequence shown here is derived from an EMBL/GenBank/DDBJ whole genome shotgun (WGS) entry which is preliminary data.</text>
</comment>
<dbReference type="Pfam" id="PF01252">
    <property type="entry name" value="Peptidase_A8"/>
    <property type="match status" value="1"/>
</dbReference>
<gene>
    <name evidence="9 12" type="primary">lspA</name>
    <name evidence="12" type="ORF">DL346_14840</name>
</gene>
<keyword evidence="8 9" id="KW-0472">Membrane</keyword>
<evidence type="ECO:0000256" key="1">
    <source>
        <dbReference type="ARBA" id="ARBA00006139"/>
    </source>
</evidence>
<dbReference type="AlphaFoldDB" id="A0A328U8Y7"/>
<dbReference type="UniPathway" id="UPA00665"/>
<protein>
    <recommendedName>
        <fullName evidence="9">Lipoprotein signal peptidase</fullName>
        <ecNumber evidence="9">3.4.23.36</ecNumber>
    </recommendedName>
    <alternativeName>
        <fullName evidence="9">Prolipoprotein signal peptidase</fullName>
    </alternativeName>
    <alternativeName>
        <fullName evidence="9">Signal peptidase II</fullName>
        <shortName evidence="9">SPase II</shortName>
    </alternativeName>
</protein>
<keyword evidence="5 9" id="KW-0064">Aspartyl protease</keyword>
<comment type="caution">
    <text evidence="9">Lacks conserved residue(s) required for the propagation of feature annotation.</text>
</comment>
<feature type="active site" evidence="9">
    <location>
        <position position="114"/>
    </location>
</feature>
<evidence type="ECO:0000256" key="5">
    <source>
        <dbReference type="ARBA" id="ARBA00022750"/>
    </source>
</evidence>
<dbReference type="EC" id="3.4.23.36" evidence="9"/>
<dbReference type="NCBIfam" id="TIGR00077">
    <property type="entry name" value="lspA"/>
    <property type="match status" value="1"/>
</dbReference>
<feature type="compositionally biased region" description="Polar residues" evidence="11">
    <location>
        <begin position="165"/>
        <end position="174"/>
    </location>
</feature>
<evidence type="ECO:0000256" key="6">
    <source>
        <dbReference type="ARBA" id="ARBA00022801"/>
    </source>
</evidence>
<keyword evidence="13" id="KW-1185">Reference proteome</keyword>
<comment type="subcellular location">
    <subcellularLocation>
        <location evidence="9">Cell membrane</location>
        <topology evidence="9">Multi-pass membrane protein</topology>
    </subcellularLocation>
</comment>
<feature type="region of interest" description="Disordered" evidence="11">
    <location>
        <begin position="154"/>
        <end position="174"/>
    </location>
</feature>
<sequence>MKYYYYWLAVLVFVIDYVTKKWVENSLTIGETKHVLGDFFILTSIRNKGAAFGILQEQRILFILITLVVVGGIVWYMTKNHDTGRKLLLGGLGLVLGGALGNFLERALYGEVVDFLQFTFGSYVFPIFNIADTGICIGVGMILLDAILTSKNENGDSNEREEEPNGQSGHQFIQ</sequence>
<feature type="active site" evidence="9">
    <location>
        <position position="132"/>
    </location>
</feature>
<evidence type="ECO:0000313" key="13">
    <source>
        <dbReference type="Proteomes" id="UP000249260"/>
    </source>
</evidence>